<dbReference type="Pfam" id="PF05069">
    <property type="entry name" value="Phage_tail_S"/>
    <property type="match status" value="1"/>
</dbReference>
<name>A0A081CB47_VECG1</name>
<organism evidence="1">
    <name type="scientific">Vecturithrix granuli</name>
    <dbReference type="NCBI Taxonomy" id="1499967"/>
    <lineage>
        <taxon>Bacteria</taxon>
        <taxon>Candidatus Moduliflexota</taxon>
        <taxon>Candidatus Vecturitrichia</taxon>
        <taxon>Candidatus Vecturitrichales</taxon>
        <taxon>Candidatus Vecturitrichaceae</taxon>
        <taxon>Candidatus Vecturithrix</taxon>
    </lineage>
</organism>
<dbReference type="HOGENOM" id="CLU_1727745_0_0_0"/>
<dbReference type="AlphaFoldDB" id="A0A081CB47"/>
<dbReference type="EMBL" id="DF820483">
    <property type="protein sequence ID" value="GAK61802.1"/>
    <property type="molecule type" value="Genomic_DNA"/>
</dbReference>
<accession>A0A081CB47</accession>
<dbReference type="STRING" id="1499967.U27_02635"/>
<keyword evidence="2" id="KW-1185">Reference proteome</keyword>
<dbReference type="Proteomes" id="UP000030661">
    <property type="component" value="Unassembled WGS sequence"/>
</dbReference>
<sequence length="151" mass="17263">MILASKVGQLQFVLRSFHEPLRRSSRALAKEIEHQFDVEGDPKWATLSDSTLKRKGGSGSALVRTGKLKRRAVQYARWDISKESAGFSLPSSVGYGYFHQTGFTHYMANTEKGTNPNVPARPFARLGQREQKIIAREFDNWFDERMLRVMK</sequence>
<dbReference type="InterPro" id="IPR006522">
    <property type="entry name" value="Phage_virion_morphogenesis"/>
</dbReference>
<gene>
    <name evidence="1" type="ORF">U27_02635</name>
</gene>
<reference evidence="1" key="1">
    <citation type="journal article" date="2015" name="PeerJ">
        <title>First genomic representation of candidate bacterial phylum KSB3 points to enhanced environmental sensing as a trigger of wastewater bulking.</title>
        <authorList>
            <person name="Sekiguchi Y."/>
            <person name="Ohashi A."/>
            <person name="Parks D.H."/>
            <person name="Yamauchi T."/>
            <person name="Tyson G.W."/>
            <person name="Hugenholtz P."/>
        </authorList>
    </citation>
    <scope>NUCLEOTIDE SEQUENCE [LARGE SCALE GENOMIC DNA]</scope>
</reference>
<proteinExistence type="predicted"/>
<protein>
    <submittedName>
        <fullName evidence="1">Mu-like prophage protein gpG</fullName>
    </submittedName>
</protein>
<evidence type="ECO:0000313" key="1">
    <source>
        <dbReference type="EMBL" id="GAK61802.1"/>
    </source>
</evidence>
<evidence type="ECO:0000313" key="2">
    <source>
        <dbReference type="Proteomes" id="UP000030661"/>
    </source>
</evidence>